<dbReference type="Proteomes" id="UP000244677">
    <property type="component" value="Chromosome"/>
</dbReference>
<sequence>MMKTEQITPVVGCIIFDCDSVLLNTDTIIISTLLDLAEEYGLTIELDEAVWLFSEKGVEQNIIKLNNLIGTAVPDNFEEKIRKNIYQELKYGLEPKEGVTEMLRMLKVPFYIVSNLSR</sequence>
<dbReference type="Gene3D" id="1.10.150.240">
    <property type="entry name" value="Putative phosphatase, domain 2"/>
    <property type="match status" value="1"/>
</dbReference>
<organism evidence="1 2">
    <name type="scientific">Flavobacterium kingsejongi</name>
    <dbReference type="NCBI Taxonomy" id="1678728"/>
    <lineage>
        <taxon>Bacteria</taxon>
        <taxon>Pseudomonadati</taxon>
        <taxon>Bacteroidota</taxon>
        <taxon>Flavobacteriia</taxon>
        <taxon>Flavobacteriales</taxon>
        <taxon>Flavobacteriaceae</taxon>
        <taxon>Flavobacterium</taxon>
    </lineage>
</organism>
<dbReference type="EMBL" id="CP020919">
    <property type="protein sequence ID" value="AWG25798.1"/>
    <property type="molecule type" value="Genomic_DNA"/>
</dbReference>
<keyword evidence="2" id="KW-1185">Reference proteome</keyword>
<dbReference type="RefSeq" id="WP_108737366.1">
    <property type="nucleotide sequence ID" value="NZ_CP020919.1"/>
</dbReference>
<dbReference type="KEGG" id="fki:FK004_11480"/>
<dbReference type="OrthoDB" id="9797743at2"/>
<dbReference type="SUPFAM" id="SSF56784">
    <property type="entry name" value="HAD-like"/>
    <property type="match status" value="1"/>
</dbReference>
<dbReference type="AlphaFoldDB" id="A0A2S1LQ19"/>
<accession>A0A2S1LQ19</accession>
<proteinExistence type="predicted"/>
<evidence type="ECO:0000313" key="1">
    <source>
        <dbReference type="EMBL" id="AWG25798.1"/>
    </source>
</evidence>
<name>A0A2S1LQ19_9FLAO</name>
<dbReference type="InterPro" id="IPR023198">
    <property type="entry name" value="PGP-like_dom2"/>
</dbReference>
<dbReference type="Pfam" id="PF13419">
    <property type="entry name" value="HAD_2"/>
    <property type="match status" value="1"/>
</dbReference>
<dbReference type="InterPro" id="IPR036412">
    <property type="entry name" value="HAD-like_sf"/>
</dbReference>
<dbReference type="InterPro" id="IPR041492">
    <property type="entry name" value="HAD_2"/>
</dbReference>
<evidence type="ECO:0000313" key="2">
    <source>
        <dbReference type="Proteomes" id="UP000244677"/>
    </source>
</evidence>
<dbReference type="Gene3D" id="3.40.50.1000">
    <property type="entry name" value="HAD superfamily/HAD-like"/>
    <property type="match status" value="1"/>
</dbReference>
<dbReference type="InterPro" id="IPR023214">
    <property type="entry name" value="HAD_sf"/>
</dbReference>
<protein>
    <recommendedName>
        <fullName evidence="3">HAD family hydrolase</fullName>
    </recommendedName>
</protein>
<reference evidence="1 2" key="1">
    <citation type="submission" date="2017-04" db="EMBL/GenBank/DDBJ databases">
        <title>Complete genome sequence of Flavobacterium kingsejong AJ004.</title>
        <authorList>
            <person name="Lee P.C."/>
        </authorList>
    </citation>
    <scope>NUCLEOTIDE SEQUENCE [LARGE SCALE GENOMIC DNA]</scope>
    <source>
        <strain evidence="1 2">AJ004</strain>
    </source>
</reference>
<evidence type="ECO:0008006" key="3">
    <source>
        <dbReference type="Google" id="ProtNLM"/>
    </source>
</evidence>
<gene>
    <name evidence="1" type="ORF">FK004_11480</name>
</gene>